<dbReference type="AlphaFoldDB" id="A0A0G4PNQ8"/>
<sequence length="391" mass="43266">MLLKTEITEPTFLFTSESVGEGHPDKVCDQIADAILDACLTQDPLSKVAIEAAARPGLIFVFGVLDTQAQIDVDVIVRMVLKDIGYDSAYQELDYKTCKVMDHIERRTAPEVAAPLVFLSTSDTEAAGDQGIIFGYASNETPQSLPLTIDLSHRITRQMKTSRLDGTLPWLLPDTKTQVTIEYARRKNGETVPLRVHTIVLTAQHTPDVTVEELRREVFEKVICKAVPAQYLDDQTVYYIQPTGDLGVTPSGKFAGVTGRKIVVDTYGGWGAHGGGAFSGKDYRQVDRSAAYMARWIAKSIIHAGLAQRCLIQLSYSIGVAEPLSIFVDAYGTGKMTNLQLEKVVFENFDMRPAFIAKKLGLTKPIYYQTSKNGHFTNPLFPWENPKDLVL</sequence>
<dbReference type="Pfam" id="PF02772">
    <property type="entry name" value="S-AdoMet_synt_M"/>
    <property type="match status" value="1"/>
</dbReference>
<feature type="domain" description="S-adenosylmethionine synthetase N-terminal" evidence="12">
    <location>
        <begin position="12"/>
        <end position="107"/>
    </location>
</feature>
<dbReference type="FunFam" id="3.30.300.10:FF:000003">
    <property type="entry name" value="S-adenosylmethionine synthase"/>
    <property type="match status" value="1"/>
</dbReference>
<dbReference type="GO" id="GO:0006730">
    <property type="term" value="P:one-carbon metabolic process"/>
    <property type="evidence" value="ECO:0007669"/>
    <property type="project" value="UniProtKB-KW"/>
</dbReference>
<accession>A0A0G4PNQ8</accession>
<comment type="cofactor">
    <cofactor evidence="10">
        <name>K(+)</name>
        <dbReference type="ChEBI" id="CHEBI:29103"/>
    </cofactor>
    <text evidence="10">Binds 1 potassium ion per subunit. The potassium ion interacts primarily with the substrate.</text>
</comment>
<evidence type="ECO:0000256" key="8">
    <source>
        <dbReference type="ARBA" id="ARBA00022842"/>
    </source>
</evidence>
<keyword evidence="16" id="KW-1185">Reference proteome</keyword>
<dbReference type="EMBL" id="HG793157">
    <property type="protein sequence ID" value="CRL27781.1"/>
    <property type="molecule type" value="Genomic_DNA"/>
</dbReference>
<dbReference type="InterPro" id="IPR022631">
    <property type="entry name" value="ADOMET_SYNTHASE_CS"/>
</dbReference>
<dbReference type="NCBIfam" id="TIGR01034">
    <property type="entry name" value="metK"/>
    <property type="match status" value="1"/>
</dbReference>
<evidence type="ECO:0000256" key="9">
    <source>
        <dbReference type="ARBA" id="ARBA00022958"/>
    </source>
</evidence>
<dbReference type="Pfam" id="PF00438">
    <property type="entry name" value="S-AdoMet_synt_N"/>
    <property type="match status" value="1"/>
</dbReference>
<dbReference type="GO" id="GO:0006556">
    <property type="term" value="P:S-adenosylmethionine biosynthetic process"/>
    <property type="evidence" value="ECO:0007669"/>
    <property type="project" value="UniProtKB-UniPathway"/>
</dbReference>
<keyword evidence="5 10" id="KW-0479">Metal-binding</keyword>
<gene>
    <name evidence="15" type="ORF">PCAMFM013_S024g000036</name>
</gene>
<dbReference type="GO" id="GO:0005524">
    <property type="term" value="F:ATP binding"/>
    <property type="evidence" value="ECO:0007669"/>
    <property type="project" value="UniProtKB-KW"/>
</dbReference>
<proteinExistence type="inferred from homology"/>
<dbReference type="PROSITE" id="PS00377">
    <property type="entry name" value="ADOMET_SYNTHASE_2"/>
    <property type="match status" value="1"/>
</dbReference>
<name>A0A0G4PNQ8_PENC3</name>
<feature type="domain" description="S-adenosylmethionine synthetase C-terminal" evidence="14">
    <location>
        <begin position="255"/>
        <end position="384"/>
    </location>
</feature>
<organism evidence="15 16">
    <name type="scientific">Penicillium camemberti (strain FM 013)</name>
    <dbReference type="NCBI Taxonomy" id="1429867"/>
    <lineage>
        <taxon>Eukaryota</taxon>
        <taxon>Fungi</taxon>
        <taxon>Dikarya</taxon>
        <taxon>Ascomycota</taxon>
        <taxon>Pezizomycotina</taxon>
        <taxon>Eurotiomycetes</taxon>
        <taxon>Eurotiomycetidae</taxon>
        <taxon>Eurotiales</taxon>
        <taxon>Aspergillaceae</taxon>
        <taxon>Penicillium</taxon>
    </lineage>
</organism>
<dbReference type="InterPro" id="IPR022630">
    <property type="entry name" value="S-AdoMet_synt_C"/>
</dbReference>
<protein>
    <recommendedName>
        <fullName evidence="10">S-adenosylmethionine synthase</fullName>
        <ecNumber evidence="10">2.5.1.6</ecNumber>
    </recommendedName>
</protein>
<dbReference type="InterPro" id="IPR022629">
    <property type="entry name" value="S-AdoMet_synt_central"/>
</dbReference>
<dbReference type="GO" id="GO:0004478">
    <property type="term" value="F:methionine adenosyltransferase activity"/>
    <property type="evidence" value="ECO:0007669"/>
    <property type="project" value="UniProtKB-EC"/>
</dbReference>
<dbReference type="CDD" id="cd18079">
    <property type="entry name" value="S-AdoMet_synt"/>
    <property type="match status" value="1"/>
</dbReference>
<comment type="catalytic activity">
    <reaction evidence="10">
        <text>L-methionine + ATP + H2O = S-adenosyl-L-methionine + phosphate + diphosphate</text>
        <dbReference type="Rhea" id="RHEA:21080"/>
        <dbReference type="ChEBI" id="CHEBI:15377"/>
        <dbReference type="ChEBI" id="CHEBI:30616"/>
        <dbReference type="ChEBI" id="CHEBI:33019"/>
        <dbReference type="ChEBI" id="CHEBI:43474"/>
        <dbReference type="ChEBI" id="CHEBI:57844"/>
        <dbReference type="ChEBI" id="CHEBI:59789"/>
        <dbReference type="EC" id="2.5.1.6"/>
    </reaction>
</comment>
<evidence type="ECO:0000256" key="10">
    <source>
        <dbReference type="RuleBase" id="RU000541"/>
    </source>
</evidence>
<dbReference type="Gene3D" id="3.30.300.10">
    <property type="match status" value="3"/>
</dbReference>
<evidence type="ECO:0000259" key="12">
    <source>
        <dbReference type="Pfam" id="PF00438"/>
    </source>
</evidence>
<evidence type="ECO:0000256" key="2">
    <source>
        <dbReference type="ARBA" id="ARBA00009685"/>
    </source>
</evidence>
<comment type="cofactor">
    <cofactor evidence="10">
        <name>Mg(2+)</name>
        <dbReference type="ChEBI" id="CHEBI:18420"/>
    </cofactor>
    <text evidence="10">Binds 2 magnesium ions per subunit. The magnesium ions interact primarily with the substrate.</text>
</comment>
<evidence type="ECO:0000313" key="16">
    <source>
        <dbReference type="Proteomes" id="UP000053732"/>
    </source>
</evidence>
<evidence type="ECO:0000256" key="1">
    <source>
        <dbReference type="ARBA" id="ARBA00005224"/>
    </source>
</evidence>
<evidence type="ECO:0000256" key="6">
    <source>
        <dbReference type="ARBA" id="ARBA00022741"/>
    </source>
</evidence>
<dbReference type="EC" id="2.5.1.6" evidence="10"/>
<keyword evidence="6 10" id="KW-0547">Nucleotide-binding</keyword>
<evidence type="ECO:0000256" key="7">
    <source>
        <dbReference type="ARBA" id="ARBA00022840"/>
    </source>
</evidence>
<dbReference type="STRING" id="1429867.A0A0G4PNQ8"/>
<dbReference type="PIRSF" id="PIRSF000497">
    <property type="entry name" value="MAT"/>
    <property type="match status" value="1"/>
</dbReference>
<dbReference type="PANTHER" id="PTHR11964">
    <property type="entry name" value="S-ADENOSYLMETHIONINE SYNTHETASE"/>
    <property type="match status" value="1"/>
</dbReference>
<reference evidence="15 16" key="1">
    <citation type="journal article" date="2014" name="Nat. Commun.">
        <title>Multiple recent horizontal transfers of a large genomic region in cheese making fungi.</title>
        <authorList>
            <person name="Cheeseman K."/>
            <person name="Ropars J."/>
            <person name="Renault P."/>
            <person name="Dupont J."/>
            <person name="Gouzy J."/>
            <person name="Branca A."/>
            <person name="Abraham A.L."/>
            <person name="Ceppi M."/>
            <person name="Conseiller E."/>
            <person name="Debuchy R."/>
            <person name="Malagnac F."/>
            <person name="Goarin A."/>
            <person name="Silar P."/>
            <person name="Lacoste S."/>
            <person name="Sallet E."/>
            <person name="Bensimon A."/>
            <person name="Giraud T."/>
            <person name="Brygoo Y."/>
        </authorList>
    </citation>
    <scope>NUCLEOTIDE SEQUENCE [LARGE SCALE GENOMIC DNA]</scope>
    <source>
        <strain evidence="16">FM 013</strain>
    </source>
</reference>
<dbReference type="InterPro" id="IPR002133">
    <property type="entry name" value="S-AdoMet_synthetase"/>
</dbReference>
<dbReference type="InterPro" id="IPR022628">
    <property type="entry name" value="S-AdoMet_synt_N"/>
</dbReference>
<dbReference type="Proteomes" id="UP000053732">
    <property type="component" value="Unassembled WGS sequence"/>
</dbReference>
<keyword evidence="9 10" id="KW-0630">Potassium</keyword>
<evidence type="ECO:0000256" key="11">
    <source>
        <dbReference type="RuleBase" id="RU004462"/>
    </source>
</evidence>
<evidence type="ECO:0000256" key="5">
    <source>
        <dbReference type="ARBA" id="ARBA00022723"/>
    </source>
</evidence>
<evidence type="ECO:0000256" key="3">
    <source>
        <dbReference type="ARBA" id="ARBA00022563"/>
    </source>
</evidence>
<dbReference type="SUPFAM" id="SSF55973">
    <property type="entry name" value="S-adenosylmethionine synthetase"/>
    <property type="match status" value="3"/>
</dbReference>
<dbReference type="InterPro" id="IPR022636">
    <property type="entry name" value="S-AdoMet_synthetase_sfam"/>
</dbReference>
<comment type="similarity">
    <text evidence="2 11">Belongs to the AdoMet synthase family.</text>
</comment>
<keyword evidence="7 10" id="KW-0067">ATP-binding</keyword>
<keyword evidence="4 10" id="KW-0808">Transferase</keyword>
<evidence type="ECO:0000313" key="15">
    <source>
        <dbReference type="EMBL" id="CRL27781.1"/>
    </source>
</evidence>
<evidence type="ECO:0000256" key="4">
    <source>
        <dbReference type="ARBA" id="ARBA00022679"/>
    </source>
</evidence>
<keyword evidence="3 10" id="KW-0554">One-carbon metabolism</keyword>
<comment type="function">
    <text evidence="10">Catalyzes the formation of S-adenosylmethionine from methionine and ATP.</text>
</comment>
<keyword evidence="8 10" id="KW-0460">Magnesium</keyword>
<evidence type="ECO:0000259" key="13">
    <source>
        <dbReference type="Pfam" id="PF02772"/>
    </source>
</evidence>
<comment type="pathway">
    <text evidence="1 10">Amino-acid biosynthesis; S-adenosyl-L-methionine biosynthesis; S-adenosyl-L-methionine from L-methionine: step 1/1.</text>
</comment>
<feature type="domain" description="S-adenosylmethionine synthetase central" evidence="13">
    <location>
        <begin position="126"/>
        <end position="245"/>
    </location>
</feature>
<dbReference type="UniPathway" id="UPA00315">
    <property type="reaction ID" value="UER00080"/>
</dbReference>
<dbReference type="GO" id="GO:0046872">
    <property type="term" value="F:metal ion binding"/>
    <property type="evidence" value="ECO:0007669"/>
    <property type="project" value="UniProtKB-KW"/>
</dbReference>
<evidence type="ECO:0000259" key="14">
    <source>
        <dbReference type="Pfam" id="PF02773"/>
    </source>
</evidence>
<dbReference type="Pfam" id="PF02773">
    <property type="entry name" value="S-AdoMet_synt_C"/>
    <property type="match status" value="1"/>
</dbReference>